<dbReference type="EMBL" id="BJWL01000009">
    <property type="protein sequence ID" value="GFY94210.1"/>
    <property type="molecule type" value="Genomic_DNA"/>
</dbReference>
<gene>
    <name evidence="1" type="ORF">Acr_09g0006560</name>
</gene>
<name>A0A7J0F6A7_9ERIC</name>
<accession>A0A7J0F6A7</accession>
<dbReference type="OrthoDB" id="1435509at2759"/>
<organism evidence="1 2">
    <name type="scientific">Actinidia rufa</name>
    <dbReference type="NCBI Taxonomy" id="165716"/>
    <lineage>
        <taxon>Eukaryota</taxon>
        <taxon>Viridiplantae</taxon>
        <taxon>Streptophyta</taxon>
        <taxon>Embryophyta</taxon>
        <taxon>Tracheophyta</taxon>
        <taxon>Spermatophyta</taxon>
        <taxon>Magnoliopsida</taxon>
        <taxon>eudicotyledons</taxon>
        <taxon>Gunneridae</taxon>
        <taxon>Pentapetalae</taxon>
        <taxon>asterids</taxon>
        <taxon>Ericales</taxon>
        <taxon>Actinidiaceae</taxon>
        <taxon>Actinidia</taxon>
    </lineage>
</organism>
<keyword evidence="2" id="KW-1185">Reference proteome</keyword>
<reference evidence="1 2" key="1">
    <citation type="submission" date="2019-07" db="EMBL/GenBank/DDBJ databases">
        <title>De Novo Assembly of kiwifruit Actinidia rufa.</title>
        <authorList>
            <person name="Sugita-Konishi S."/>
            <person name="Sato K."/>
            <person name="Mori E."/>
            <person name="Abe Y."/>
            <person name="Kisaki G."/>
            <person name="Hamano K."/>
            <person name="Suezawa K."/>
            <person name="Otani M."/>
            <person name="Fukuda T."/>
            <person name="Manabe T."/>
            <person name="Gomi K."/>
            <person name="Tabuchi M."/>
            <person name="Akimitsu K."/>
            <person name="Kataoka I."/>
        </authorList>
    </citation>
    <scope>NUCLEOTIDE SEQUENCE [LARGE SCALE GENOMIC DNA]</scope>
    <source>
        <strain evidence="2">cv. Fuchu</strain>
    </source>
</reference>
<protein>
    <submittedName>
        <fullName evidence="1">Cation/hydrogen exchanger 15</fullName>
    </submittedName>
</protein>
<sequence length="72" mass="8074">MIEEQLDDDYIKELSTMKVDDESFSNIEKVMNKSAIKSLDTIHDLCRVGRGEGILVSPVTAGLTEWSECPEL</sequence>
<proteinExistence type="predicted"/>
<comment type="caution">
    <text evidence="1">The sequence shown here is derived from an EMBL/GenBank/DDBJ whole genome shotgun (WGS) entry which is preliminary data.</text>
</comment>
<evidence type="ECO:0000313" key="1">
    <source>
        <dbReference type="EMBL" id="GFY94210.1"/>
    </source>
</evidence>
<dbReference type="Proteomes" id="UP000585474">
    <property type="component" value="Unassembled WGS sequence"/>
</dbReference>
<evidence type="ECO:0000313" key="2">
    <source>
        <dbReference type="Proteomes" id="UP000585474"/>
    </source>
</evidence>
<dbReference type="AlphaFoldDB" id="A0A7J0F6A7"/>